<dbReference type="EMBL" id="JAFLVR010000001">
    <property type="protein sequence ID" value="MBO0450833.1"/>
    <property type="molecule type" value="Genomic_DNA"/>
</dbReference>
<organism evidence="5 6">
    <name type="scientific">Candidatus Enterococcus murrayae</name>
    <dbReference type="NCBI Taxonomy" id="2815321"/>
    <lineage>
        <taxon>Bacteria</taxon>
        <taxon>Bacillati</taxon>
        <taxon>Bacillota</taxon>
        <taxon>Bacilli</taxon>
        <taxon>Lactobacillales</taxon>
        <taxon>Enterococcaceae</taxon>
        <taxon>Enterococcus</taxon>
    </lineage>
</organism>
<evidence type="ECO:0000256" key="2">
    <source>
        <dbReference type="ARBA" id="ARBA00023125"/>
    </source>
</evidence>
<dbReference type="PROSITE" id="PS51000">
    <property type="entry name" value="HTH_DEOR_2"/>
    <property type="match status" value="1"/>
</dbReference>
<evidence type="ECO:0000259" key="4">
    <source>
        <dbReference type="PROSITE" id="PS51000"/>
    </source>
</evidence>
<dbReference type="InterPro" id="IPR011991">
    <property type="entry name" value="ArsR-like_HTH"/>
</dbReference>
<dbReference type="SUPFAM" id="SSF46785">
    <property type="entry name" value="Winged helix' DNA-binding domain"/>
    <property type="match status" value="1"/>
</dbReference>
<dbReference type="InterPro" id="IPR014036">
    <property type="entry name" value="DeoR-like_C"/>
</dbReference>
<dbReference type="InterPro" id="IPR018356">
    <property type="entry name" value="Tscrpt_reg_HTH_DeoR_CS"/>
</dbReference>
<dbReference type="SMART" id="SM00420">
    <property type="entry name" value="HTH_DEOR"/>
    <property type="match status" value="1"/>
</dbReference>
<evidence type="ECO:0000256" key="3">
    <source>
        <dbReference type="ARBA" id="ARBA00023163"/>
    </source>
</evidence>
<evidence type="ECO:0000313" key="6">
    <source>
        <dbReference type="Proteomes" id="UP000664495"/>
    </source>
</evidence>
<dbReference type="InterPro" id="IPR037171">
    <property type="entry name" value="NagB/RpiA_transferase-like"/>
</dbReference>
<dbReference type="RefSeq" id="WP_207106641.1">
    <property type="nucleotide sequence ID" value="NZ_JAFLVR010000001.1"/>
</dbReference>
<protein>
    <submittedName>
        <fullName evidence="5">DeoR/GlpR transcriptional regulator</fullName>
    </submittedName>
</protein>
<comment type="caution">
    <text evidence="5">The sequence shown here is derived from an EMBL/GenBank/DDBJ whole genome shotgun (WGS) entry which is preliminary data.</text>
</comment>
<dbReference type="SMART" id="SM01134">
    <property type="entry name" value="DeoRC"/>
    <property type="match status" value="1"/>
</dbReference>
<dbReference type="Proteomes" id="UP000664495">
    <property type="component" value="Unassembled WGS sequence"/>
</dbReference>
<keyword evidence="6" id="KW-1185">Reference proteome</keyword>
<evidence type="ECO:0000313" key="5">
    <source>
        <dbReference type="EMBL" id="MBO0450833.1"/>
    </source>
</evidence>
<reference evidence="5 6" key="1">
    <citation type="submission" date="2021-03" db="EMBL/GenBank/DDBJ databases">
        <title>Enterococcal diversity collection.</title>
        <authorList>
            <person name="Gilmore M.S."/>
            <person name="Schwartzman J."/>
            <person name="Van Tyne D."/>
            <person name="Martin M."/>
            <person name="Earl A.M."/>
            <person name="Manson A.L."/>
            <person name="Straub T."/>
            <person name="Salamzade R."/>
            <person name="Saavedra J."/>
            <person name="Lebreton F."/>
            <person name="Prichula J."/>
            <person name="Schaufler K."/>
            <person name="Gaca A."/>
            <person name="Sgardioli B."/>
            <person name="Wagenaar J."/>
            <person name="Strong T."/>
        </authorList>
    </citation>
    <scope>NUCLEOTIDE SEQUENCE [LARGE SCALE GENOMIC DNA]</scope>
    <source>
        <strain evidence="5 6">MJM16</strain>
    </source>
</reference>
<dbReference type="PANTHER" id="PTHR30363:SF46">
    <property type="entry name" value="LYSR FAMILY TRANSCRIPTIONAL REGULATOR"/>
    <property type="match status" value="1"/>
</dbReference>
<dbReference type="InterPro" id="IPR036388">
    <property type="entry name" value="WH-like_DNA-bd_sf"/>
</dbReference>
<feature type="domain" description="HTH deoR-type" evidence="4">
    <location>
        <begin position="8"/>
        <end position="63"/>
    </location>
</feature>
<dbReference type="PRINTS" id="PR00037">
    <property type="entry name" value="HTHLACR"/>
</dbReference>
<gene>
    <name evidence="5" type="ORF">JZO85_01045</name>
</gene>
<accession>A0ABS3HCA6</accession>
<dbReference type="Pfam" id="PF08220">
    <property type="entry name" value="HTH_DeoR"/>
    <property type="match status" value="1"/>
</dbReference>
<dbReference type="InterPro" id="IPR050313">
    <property type="entry name" value="Carb_Metab_HTH_regulators"/>
</dbReference>
<dbReference type="InterPro" id="IPR001034">
    <property type="entry name" value="DeoR_HTH"/>
</dbReference>
<dbReference type="SUPFAM" id="SSF100950">
    <property type="entry name" value="NagB/RpiA/CoA transferase-like"/>
    <property type="match status" value="1"/>
</dbReference>
<dbReference type="Gene3D" id="1.10.10.10">
    <property type="entry name" value="Winged helix-like DNA-binding domain superfamily/Winged helix DNA-binding domain"/>
    <property type="match status" value="1"/>
</dbReference>
<sequence length="254" mass="28652">MKNSIINIDKRHKDILDILEKNEHMTTLELAEALDVSLSTIRRDLHLLEEKNDIIRKFGYCIFNFDNKLDNDHSGPVRIKQAIAQEANKYIHDDDTIFINSSSTALKTVDFMHAEHLTIITNNLKINYSLQNANYNYVLTGGEMRYPKESLVGDVAINTISAVNADVCIIGCNGVDLENGVTTKFINEAAINEMMVKKTTRCKILVADHRKIGITSKFKIADVSSFDYLITDKFSSDTVLEEFQNMGVTVVQVT</sequence>
<dbReference type="InterPro" id="IPR036390">
    <property type="entry name" value="WH_DNA-bd_sf"/>
</dbReference>
<name>A0ABS3HCA6_9ENTE</name>
<dbReference type="CDD" id="cd00090">
    <property type="entry name" value="HTH_ARSR"/>
    <property type="match status" value="1"/>
</dbReference>
<evidence type="ECO:0000256" key="1">
    <source>
        <dbReference type="ARBA" id="ARBA00023015"/>
    </source>
</evidence>
<dbReference type="PANTHER" id="PTHR30363">
    <property type="entry name" value="HTH-TYPE TRANSCRIPTIONAL REGULATOR SRLR-RELATED"/>
    <property type="match status" value="1"/>
</dbReference>
<keyword evidence="2" id="KW-0238">DNA-binding</keyword>
<keyword evidence="3" id="KW-0804">Transcription</keyword>
<dbReference type="Gene3D" id="3.40.50.1360">
    <property type="match status" value="1"/>
</dbReference>
<dbReference type="Pfam" id="PF00455">
    <property type="entry name" value="DeoRC"/>
    <property type="match status" value="1"/>
</dbReference>
<proteinExistence type="predicted"/>
<keyword evidence="1" id="KW-0805">Transcription regulation</keyword>
<dbReference type="PROSITE" id="PS00894">
    <property type="entry name" value="HTH_DEOR_1"/>
    <property type="match status" value="1"/>
</dbReference>